<dbReference type="EMBL" id="JQOD01000002">
    <property type="protein sequence ID" value="KGA34050.1"/>
    <property type="molecule type" value="Genomic_DNA"/>
</dbReference>
<dbReference type="InterPro" id="IPR023214">
    <property type="entry name" value="HAD_sf"/>
</dbReference>
<dbReference type="InterPro" id="IPR006379">
    <property type="entry name" value="HAD-SF_hydro_IIB"/>
</dbReference>
<dbReference type="NCBIfam" id="TIGR01486">
    <property type="entry name" value="HAD-SF-IIB-MPGP"/>
    <property type="match status" value="1"/>
</dbReference>
<dbReference type="OrthoDB" id="193379at2"/>
<dbReference type="Gene3D" id="3.30.980.20">
    <property type="entry name" value="Putative mannosyl-3-phosphoglycerate phosphatase, domain 2"/>
    <property type="match status" value="1"/>
</dbReference>
<keyword evidence="2" id="KW-0378">Hydrolase</keyword>
<dbReference type="AlphaFoldDB" id="A0A0M2F344"/>
<dbReference type="Pfam" id="PF08282">
    <property type="entry name" value="Hydrolase_3"/>
    <property type="match status" value="1"/>
</dbReference>
<dbReference type="Proteomes" id="UP000029435">
    <property type="component" value="Unassembled WGS sequence"/>
</dbReference>
<protein>
    <submittedName>
        <fullName evidence="4">Mannosyl-3-phosphoglycerate phosphatase</fullName>
    </submittedName>
</protein>
<dbReference type="Gene3D" id="3.40.50.1000">
    <property type="entry name" value="HAD superfamily/HAD-like"/>
    <property type="match status" value="1"/>
</dbReference>
<evidence type="ECO:0000256" key="3">
    <source>
        <dbReference type="ARBA" id="ARBA00022842"/>
    </source>
</evidence>
<organism evidence="4 5">
    <name type="scientific">Pectobacterium brasiliense</name>
    <dbReference type="NCBI Taxonomy" id="180957"/>
    <lineage>
        <taxon>Bacteria</taxon>
        <taxon>Pseudomonadati</taxon>
        <taxon>Pseudomonadota</taxon>
        <taxon>Gammaproteobacteria</taxon>
        <taxon>Enterobacterales</taxon>
        <taxon>Pectobacteriaceae</taxon>
        <taxon>Pectobacterium</taxon>
    </lineage>
</organism>
<evidence type="ECO:0000313" key="5">
    <source>
        <dbReference type="Proteomes" id="UP000029435"/>
    </source>
</evidence>
<dbReference type="GO" id="GO:0005829">
    <property type="term" value="C:cytosol"/>
    <property type="evidence" value="ECO:0007669"/>
    <property type="project" value="TreeGrafter"/>
</dbReference>
<dbReference type="PANTHER" id="PTHR10000:SF8">
    <property type="entry name" value="HAD SUPERFAMILY HYDROLASE-LIKE, TYPE 3"/>
    <property type="match status" value="1"/>
</dbReference>
<evidence type="ECO:0000313" key="4">
    <source>
        <dbReference type="EMBL" id="KGA34050.1"/>
    </source>
</evidence>
<evidence type="ECO:0000256" key="2">
    <source>
        <dbReference type="ARBA" id="ARBA00022801"/>
    </source>
</evidence>
<keyword evidence="1" id="KW-0479">Metal-binding</keyword>
<dbReference type="SFLD" id="SFLDS00003">
    <property type="entry name" value="Haloacid_Dehalogenase"/>
    <property type="match status" value="1"/>
</dbReference>
<comment type="caution">
    <text evidence="4">The sequence shown here is derived from an EMBL/GenBank/DDBJ whole genome shotgun (WGS) entry which is preliminary data.</text>
</comment>
<dbReference type="STRING" id="180957.B5S52_11380"/>
<dbReference type="GO" id="GO:0000287">
    <property type="term" value="F:magnesium ion binding"/>
    <property type="evidence" value="ECO:0007669"/>
    <property type="project" value="TreeGrafter"/>
</dbReference>
<dbReference type="SUPFAM" id="SSF56784">
    <property type="entry name" value="HAD-like"/>
    <property type="match status" value="1"/>
</dbReference>
<evidence type="ECO:0000256" key="1">
    <source>
        <dbReference type="ARBA" id="ARBA00022723"/>
    </source>
</evidence>
<dbReference type="SFLD" id="SFLDG01140">
    <property type="entry name" value="C2.B:_Phosphomannomutase_and_P"/>
    <property type="match status" value="1"/>
</dbReference>
<dbReference type="SFLD" id="SFLDG01142">
    <property type="entry name" value="C2.B.2:_Mannosyl-3-phosphoglyc"/>
    <property type="match status" value="1"/>
</dbReference>
<dbReference type="GO" id="GO:0051479">
    <property type="term" value="P:mannosylglycerate biosynthetic process"/>
    <property type="evidence" value="ECO:0007669"/>
    <property type="project" value="InterPro"/>
</dbReference>
<keyword evidence="3" id="KW-0460">Magnesium</keyword>
<name>A0A0M2F344_9GAMM</name>
<dbReference type="PANTHER" id="PTHR10000">
    <property type="entry name" value="PHOSPHOSERINE PHOSPHATASE"/>
    <property type="match status" value="1"/>
</dbReference>
<dbReference type="NCBIfam" id="TIGR01484">
    <property type="entry name" value="HAD-SF-IIB"/>
    <property type="match status" value="1"/>
</dbReference>
<dbReference type="InterPro" id="IPR006381">
    <property type="entry name" value="HAD-SF-IIB-MPGP"/>
</dbReference>
<dbReference type="GO" id="GO:0050531">
    <property type="term" value="F:mannosyl-3-phosphoglycerate phosphatase activity"/>
    <property type="evidence" value="ECO:0007669"/>
    <property type="project" value="InterPro"/>
</dbReference>
<proteinExistence type="predicted"/>
<accession>A0A0M2F344</accession>
<dbReference type="NCBIfam" id="TIGR02463">
    <property type="entry name" value="MPGP_rel"/>
    <property type="match status" value="1"/>
</dbReference>
<dbReference type="RefSeq" id="WP_039315022.1">
    <property type="nucleotide sequence ID" value="NZ_JQOD01000002.1"/>
</dbReference>
<sequence>MQTLNTKLIIFSDLDGSLLDHETYRWDAAQPWLTRLANEAIPLIITTSKTAAEVEPLRRALGLEPYPYIAENGAIAVLPSTWQSHPDYPRKRIGAGYSVIRTRLESLRASGFRFKGFGDMSSTEIAEMTGLAAQDAQRARQREATEPLLWLDEQNSLPRFCQLLAEAGLALTQGGRFYHAMSAQTSKGFMLNWIKTQYIEKHSTDVKTLGLGDGPNDIPLLCAVDYAVLIKGKGNQMVNLPESYSGEQYCTQKSGPQGWSEGLDHFIGNEYFSARHSHKRVWGA</sequence>
<dbReference type="InterPro" id="IPR036412">
    <property type="entry name" value="HAD-like_sf"/>
</dbReference>
<reference evidence="4 5" key="1">
    <citation type="submission" date="2014-08" db="EMBL/GenBank/DDBJ databases">
        <title>Genome sequences of NCPPB Pectobacterium isolates.</title>
        <authorList>
            <person name="Glover R.H."/>
            <person name="Sapp M."/>
            <person name="Elphinstone J."/>
        </authorList>
    </citation>
    <scope>NUCLEOTIDE SEQUENCE [LARGE SCALE GENOMIC DNA]</scope>
    <source>
        <strain evidence="4 5">LMG 21372</strain>
    </source>
</reference>
<dbReference type="NCBIfam" id="NF002976">
    <property type="entry name" value="PRK03669.1"/>
    <property type="match status" value="1"/>
</dbReference>
<gene>
    <name evidence="4" type="ORF">KU74_11260</name>
</gene>